<comment type="pathway">
    <text evidence="2">Bacterial outer membrane biogenesis; LPS core biosynthesis.</text>
</comment>
<dbReference type="GO" id="GO:0008713">
    <property type="term" value="F:ADP-heptose-lipopolysaccharide heptosyltransferase activity"/>
    <property type="evidence" value="ECO:0007669"/>
    <property type="project" value="TreeGrafter"/>
</dbReference>
<keyword evidence="15" id="KW-1185">Reference proteome</keyword>
<evidence type="ECO:0000256" key="3">
    <source>
        <dbReference type="ARBA" id="ARBA00022475"/>
    </source>
</evidence>
<protein>
    <recommendedName>
        <fullName evidence="11">Lipopolysaccharide heptosyltransferase 1</fullName>
        <ecNumber evidence="10">2.4.99.23</ecNumber>
    </recommendedName>
    <alternativeName>
        <fullName evidence="12">ADP-heptose:lipopolysaccharide heptosyltransferase I</fullName>
    </alternativeName>
</protein>
<evidence type="ECO:0000313" key="14">
    <source>
        <dbReference type="EMBL" id="NYZ66599.1"/>
    </source>
</evidence>
<keyword evidence="4" id="KW-0997">Cell inner membrane</keyword>
<dbReference type="RefSeq" id="WP_180568628.1">
    <property type="nucleotide sequence ID" value="NZ_JACCKB010000015.1"/>
</dbReference>
<comment type="subcellular location">
    <subcellularLocation>
        <location evidence="1">Cell inner membrane</location>
        <topology evidence="1">Peripheral membrane protein</topology>
        <orientation evidence="1">Cytoplasmic side</orientation>
    </subcellularLocation>
</comment>
<comment type="catalytic activity">
    <reaction evidence="13">
        <text>an alpha-Kdo-(2-&gt;4)-alpha-Kdo-(2-&gt;6)-lipid A + ADP-L-glycero-beta-D-manno-heptose = an L-alpha-D-Hep-(1-&gt;5)-[alpha-Kdo-(2-&gt;4)]-alpha-Kdo-(2-&gt;6)-lipid A + ADP + H(+)</text>
        <dbReference type="Rhea" id="RHEA:74067"/>
        <dbReference type="ChEBI" id="CHEBI:15378"/>
        <dbReference type="ChEBI" id="CHEBI:61506"/>
        <dbReference type="ChEBI" id="CHEBI:176431"/>
        <dbReference type="ChEBI" id="CHEBI:193068"/>
        <dbReference type="ChEBI" id="CHEBI:456216"/>
        <dbReference type="EC" id="2.4.99.23"/>
    </reaction>
</comment>
<dbReference type="Proteomes" id="UP000569732">
    <property type="component" value="Unassembled WGS sequence"/>
</dbReference>
<dbReference type="GO" id="GO:0005886">
    <property type="term" value="C:plasma membrane"/>
    <property type="evidence" value="ECO:0007669"/>
    <property type="project" value="UniProtKB-SubCell"/>
</dbReference>
<evidence type="ECO:0000256" key="5">
    <source>
        <dbReference type="ARBA" id="ARBA00022676"/>
    </source>
</evidence>
<evidence type="ECO:0000313" key="15">
    <source>
        <dbReference type="Proteomes" id="UP000569732"/>
    </source>
</evidence>
<evidence type="ECO:0000256" key="10">
    <source>
        <dbReference type="ARBA" id="ARBA00044041"/>
    </source>
</evidence>
<name>A0A853I1V2_9GAMM</name>
<evidence type="ECO:0000256" key="11">
    <source>
        <dbReference type="ARBA" id="ARBA00044190"/>
    </source>
</evidence>
<dbReference type="AlphaFoldDB" id="A0A853I1V2"/>
<keyword evidence="6" id="KW-0808">Transferase</keyword>
<keyword evidence="8" id="KW-0472">Membrane</keyword>
<evidence type="ECO:0000256" key="1">
    <source>
        <dbReference type="ARBA" id="ARBA00004515"/>
    </source>
</evidence>
<evidence type="ECO:0000256" key="8">
    <source>
        <dbReference type="ARBA" id="ARBA00023136"/>
    </source>
</evidence>
<evidence type="ECO:0000256" key="4">
    <source>
        <dbReference type="ARBA" id="ARBA00022519"/>
    </source>
</evidence>
<dbReference type="PANTHER" id="PTHR30160:SF19">
    <property type="entry name" value="LIPOPOLYSACCHARIDE HEPTOSYLTRANSFERASE 1"/>
    <property type="match status" value="1"/>
</dbReference>
<keyword evidence="7" id="KW-0448">Lipopolysaccharide biosynthesis</keyword>
<dbReference type="InterPro" id="IPR011908">
    <property type="entry name" value="LipoPS_heptosylTferase-I"/>
</dbReference>
<organism evidence="14 15">
    <name type="scientific">Spartinivicinus marinus</name>
    <dbReference type="NCBI Taxonomy" id="2994442"/>
    <lineage>
        <taxon>Bacteria</taxon>
        <taxon>Pseudomonadati</taxon>
        <taxon>Pseudomonadota</taxon>
        <taxon>Gammaproteobacteria</taxon>
        <taxon>Oceanospirillales</taxon>
        <taxon>Zooshikellaceae</taxon>
        <taxon>Spartinivicinus</taxon>
    </lineage>
</organism>
<reference evidence="14 15" key="1">
    <citation type="submission" date="2020-07" db="EMBL/GenBank/DDBJ databases">
        <title>Endozoicomonas sp. nov., isolated from sediment.</title>
        <authorList>
            <person name="Gu T."/>
        </authorList>
    </citation>
    <scope>NUCLEOTIDE SEQUENCE [LARGE SCALE GENOMIC DNA]</scope>
    <source>
        <strain evidence="14 15">SM1973</strain>
    </source>
</reference>
<dbReference type="EMBL" id="JACCKB010000015">
    <property type="protein sequence ID" value="NYZ66599.1"/>
    <property type="molecule type" value="Genomic_DNA"/>
</dbReference>
<dbReference type="SUPFAM" id="SSF53756">
    <property type="entry name" value="UDP-Glycosyltransferase/glycogen phosphorylase"/>
    <property type="match status" value="1"/>
</dbReference>
<evidence type="ECO:0000256" key="6">
    <source>
        <dbReference type="ARBA" id="ARBA00022679"/>
    </source>
</evidence>
<evidence type="ECO:0000256" key="12">
    <source>
        <dbReference type="ARBA" id="ARBA00044330"/>
    </source>
</evidence>
<dbReference type="GO" id="GO:0009244">
    <property type="term" value="P:lipopolysaccharide core region biosynthetic process"/>
    <property type="evidence" value="ECO:0007669"/>
    <property type="project" value="InterPro"/>
</dbReference>
<dbReference type="GO" id="GO:0005829">
    <property type="term" value="C:cytosol"/>
    <property type="evidence" value="ECO:0007669"/>
    <property type="project" value="TreeGrafter"/>
</dbReference>
<dbReference type="PANTHER" id="PTHR30160">
    <property type="entry name" value="TETRAACYLDISACCHARIDE 4'-KINASE-RELATED"/>
    <property type="match status" value="1"/>
</dbReference>
<comment type="similarity">
    <text evidence="9">Belongs to the glycosyltransferase 9 family.</text>
</comment>
<evidence type="ECO:0000256" key="7">
    <source>
        <dbReference type="ARBA" id="ARBA00022985"/>
    </source>
</evidence>
<evidence type="ECO:0000256" key="2">
    <source>
        <dbReference type="ARBA" id="ARBA00004713"/>
    </source>
</evidence>
<evidence type="ECO:0000256" key="9">
    <source>
        <dbReference type="ARBA" id="ARBA00043995"/>
    </source>
</evidence>
<dbReference type="NCBIfam" id="TIGR02193">
    <property type="entry name" value="heptsyl_trn_I"/>
    <property type="match status" value="1"/>
</dbReference>
<gene>
    <name evidence="14" type="primary">waaC</name>
    <name evidence="14" type="ORF">H0A36_11320</name>
</gene>
<sequence>MKVLVIKTSSMGDVIHTLPALTDAQAQIPNIQFDWVVEEAFAEIPHWHKAVNKVIPVAIRRWRKQLWQTWQSGEWKQFKQQLKAEQYDCVIDAQGLLKSAWLTRLANGPKLGLDKQSAREPISARFYDSPVAVAKDQHAVERIRQLFAQALGYSAPSSTGHFSLDKTRFPKQECTDDQPYVVFIHGTTWPTKHYPEPYWQALADQVVKAGFKVLLPWGNAVEKQRAETIAASVTDKSTGSGIKVLPKMKLAELAGVIAEATAVVAVDTGLGHLTSALEVPAVSLYGPTSPKLVGAYGANQVHLCASDLEQLTDGAEQTIEPAIFKGLTPDVVWQSLIQQLDVAQ</sequence>
<dbReference type="EC" id="2.4.99.23" evidence="10"/>
<dbReference type="InterPro" id="IPR051199">
    <property type="entry name" value="LPS_LOS_Heptosyltrfase"/>
</dbReference>
<keyword evidence="5" id="KW-0328">Glycosyltransferase</keyword>
<dbReference type="Pfam" id="PF01075">
    <property type="entry name" value="Glyco_transf_9"/>
    <property type="match status" value="1"/>
</dbReference>
<proteinExistence type="inferred from homology"/>
<dbReference type="InterPro" id="IPR002201">
    <property type="entry name" value="Glyco_trans_9"/>
</dbReference>
<dbReference type="Gene3D" id="3.40.50.2000">
    <property type="entry name" value="Glycogen Phosphorylase B"/>
    <property type="match status" value="2"/>
</dbReference>
<keyword evidence="3" id="KW-1003">Cell membrane</keyword>
<accession>A0A853I1V2</accession>
<comment type="caution">
    <text evidence="14">The sequence shown here is derived from an EMBL/GenBank/DDBJ whole genome shotgun (WGS) entry which is preliminary data.</text>
</comment>
<evidence type="ECO:0000256" key="13">
    <source>
        <dbReference type="ARBA" id="ARBA00049201"/>
    </source>
</evidence>
<dbReference type="CDD" id="cd03789">
    <property type="entry name" value="GT9_LPS_heptosyltransferase"/>
    <property type="match status" value="1"/>
</dbReference>